<reference evidence="4" key="1">
    <citation type="journal article" date="2019" name="Int. J. Syst. Evol. Microbiol.">
        <title>The Global Catalogue of Microorganisms (GCM) 10K type strain sequencing project: providing services to taxonomists for standard genome sequencing and annotation.</title>
        <authorList>
            <consortium name="The Broad Institute Genomics Platform"/>
            <consortium name="The Broad Institute Genome Sequencing Center for Infectious Disease"/>
            <person name="Wu L."/>
            <person name="Ma J."/>
        </authorList>
    </citation>
    <scope>NUCLEOTIDE SEQUENCE [LARGE SCALE GENOMIC DNA]</scope>
    <source>
        <strain evidence="4">SYNS20</strain>
    </source>
</reference>
<dbReference type="EMBL" id="JBHTCF010000015">
    <property type="protein sequence ID" value="MFC7308361.1"/>
    <property type="molecule type" value="Genomic_DNA"/>
</dbReference>
<evidence type="ECO:0000313" key="4">
    <source>
        <dbReference type="Proteomes" id="UP001596523"/>
    </source>
</evidence>
<proteinExistence type="predicted"/>
<dbReference type="Proteomes" id="UP001596523">
    <property type="component" value="Unassembled WGS sequence"/>
</dbReference>
<accession>A0ABW2JRY0</accession>
<dbReference type="PANTHER" id="PTHR47129:SF1">
    <property type="entry name" value="NMRA-LIKE DOMAIN-CONTAINING PROTEIN"/>
    <property type="match status" value="1"/>
</dbReference>
<name>A0ABW2JRY0_9ACTN</name>
<dbReference type="Gene3D" id="3.40.50.720">
    <property type="entry name" value="NAD(P)-binding Rossmann-like Domain"/>
    <property type="match status" value="1"/>
</dbReference>
<feature type="region of interest" description="Disordered" evidence="1">
    <location>
        <begin position="24"/>
        <end position="73"/>
    </location>
</feature>
<evidence type="ECO:0000313" key="3">
    <source>
        <dbReference type="EMBL" id="MFC7308361.1"/>
    </source>
</evidence>
<dbReference type="Pfam" id="PF13460">
    <property type="entry name" value="NAD_binding_10"/>
    <property type="match status" value="1"/>
</dbReference>
<dbReference type="InterPro" id="IPR052718">
    <property type="entry name" value="NmrA-type_oxidoreductase"/>
</dbReference>
<feature type="domain" description="NAD(P)-binding" evidence="2">
    <location>
        <begin position="77"/>
        <end position="198"/>
    </location>
</feature>
<dbReference type="Gene3D" id="3.90.25.10">
    <property type="entry name" value="UDP-galactose 4-epimerase, domain 1"/>
    <property type="match status" value="1"/>
</dbReference>
<gene>
    <name evidence="3" type="ORF">ACFQVC_29575</name>
</gene>
<protein>
    <submittedName>
        <fullName evidence="3">NAD(P)H-binding protein</fullName>
    </submittedName>
</protein>
<feature type="compositionally biased region" description="Low complexity" evidence="1">
    <location>
        <begin position="47"/>
        <end position="73"/>
    </location>
</feature>
<dbReference type="InterPro" id="IPR036291">
    <property type="entry name" value="NAD(P)-bd_dom_sf"/>
</dbReference>
<dbReference type="PANTHER" id="PTHR47129">
    <property type="entry name" value="QUINONE OXIDOREDUCTASE 2"/>
    <property type="match status" value="1"/>
</dbReference>
<dbReference type="SUPFAM" id="SSF51735">
    <property type="entry name" value="NAD(P)-binding Rossmann-fold domains"/>
    <property type="match status" value="1"/>
</dbReference>
<evidence type="ECO:0000256" key="1">
    <source>
        <dbReference type="SAM" id="MobiDB-lite"/>
    </source>
</evidence>
<sequence length="311" mass="31325">MLLITGATGALGRLVTARLTGRDDVPPVVVGTRSPGPGQRRIDFDDPASLGPGPSSSPSSSSPSSSSASSSSPSFGLSGVDTVLMISAGAAEDDVVITRHEALISAAEKAGVRQIVYTSLSGDGDHLTYALAHRWTERRLRDSSLQWTILRNGLYAEFLAAVAAPGADGTIAAPLGEGRLAAVARADLAEVAARVAADSAAHAGKVYELVGEVALGGAELAAAVGGTYEPSGLAATRAAITAAGQALPFQVPMLMSTYSSIAGGFMDGASIGPRAAGALRTLLGRAPEPALDVYARTVRAAQADHRAAQGA</sequence>
<comment type="caution">
    <text evidence="3">The sequence shown here is derived from an EMBL/GenBank/DDBJ whole genome shotgun (WGS) entry which is preliminary data.</text>
</comment>
<evidence type="ECO:0000259" key="2">
    <source>
        <dbReference type="Pfam" id="PF13460"/>
    </source>
</evidence>
<keyword evidence="4" id="KW-1185">Reference proteome</keyword>
<dbReference type="InterPro" id="IPR016040">
    <property type="entry name" value="NAD(P)-bd_dom"/>
</dbReference>
<organism evidence="3 4">
    <name type="scientific">Streptomyces monticola</name>
    <dbReference type="NCBI Taxonomy" id="2666263"/>
    <lineage>
        <taxon>Bacteria</taxon>
        <taxon>Bacillati</taxon>
        <taxon>Actinomycetota</taxon>
        <taxon>Actinomycetes</taxon>
        <taxon>Kitasatosporales</taxon>
        <taxon>Streptomycetaceae</taxon>
        <taxon>Streptomyces</taxon>
    </lineage>
</organism>
<dbReference type="RefSeq" id="WP_381836273.1">
    <property type="nucleotide sequence ID" value="NZ_JBHTCF010000015.1"/>
</dbReference>